<gene>
    <name evidence="1" type="ORF">JK636_17165</name>
</gene>
<dbReference type="EMBL" id="JAESWC010000014">
    <property type="protein sequence ID" value="MBL4937454.1"/>
    <property type="molecule type" value="Genomic_DNA"/>
</dbReference>
<evidence type="ECO:0000313" key="1">
    <source>
        <dbReference type="EMBL" id="MBL4937454.1"/>
    </source>
</evidence>
<evidence type="ECO:0000313" key="2">
    <source>
        <dbReference type="Proteomes" id="UP000632377"/>
    </source>
</evidence>
<dbReference type="RefSeq" id="WP_202750204.1">
    <property type="nucleotide sequence ID" value="NZ_JAESWC010000014.1"/>
</dbReference>
<sequence>MIEAEKLAQLINIIEDDLLIHVKLRSIDDYDPIVAEHIPYPWTLIGSGNYAAVFSNPYYPEVVIKIYGEGRPGIEEEIEVYKRLGSNPAYSECFYHCSNYLVLKKLNGTTLYDAIKKGIQIPEKIIQDIDNALEYATARGLHPHDVHFKNVMVNNNSGIVVDVSDFYHKEHCMLWEHSKKAYYKIYLPFLYKLHPPIPDFLLNLVRKCYQLYKRTKGK</sequence>
<protein>
    <submittedName>
        <fullName evidence="1">Serine/threonine protein kinase</fullName>
    </submittedName>
</protein>
<proteinExistence type="predicted"/>
<comment type="caution">
    <text evidence="1">The sequence shown here is derived from an EMBL/GenBank/DDBJ whole genome shotgun (WGS) entry which is preliminary data.</text>
</comment>
<keyword evidence="1" id="KW-0418">Kinase</keyword>
<keyword evidence="1" id="KW-0723">Serine/threonine-protein kinase</keyword>
<keyword evidence="2" id="KW-1185">Reference proteome</keyword>
<dbReference type="Proteomes" id="UP000632377">
    <property type="component" value="Unassembled WGS sequence"/>
</dbReference>
<organism evidence="1 2">
    <name type="scientific">Clostridium rhizosphaerae</name>
    <dbReference type="NCBI Taxonomy" id="2803861"/>
    <lineage>
        <taxon>Bacteria</taxon>
        <taxon>Bacillati</taxon>
        <taxon>Bacillota</taxon>
        <taxon>Clostridia</taxon>
        <taxon>Eubacteriales</taxon>
        <taxon>Clostridiaceae</taxon>
        <taxon>Clostridium</taxon>
    </lineage>
</organism>
<reference evidence="1 2" key="1">
    <citation type="submission" date="2021-01" db="EMBL/GenBank/DDBJ databases">
        <title>Genome public.</title>
        <authorList>
            <person name="Liu C."/>
            <person name="Sun Q."/>
        </authorList>
    </citation>
    <scope>NUCLEOTIDE SEQUENCE [LARGE SCALE GENOMIC DNA]</scope>
    <source>
        <strain evidence="1 2">YIM B02515</strain>
    </source>
</reference>
<dbReference type="Gene3D" id="1.10.510.10">
    <property type="entry name" value="Transferase(Phosphotransferase) domain 1"/>
    <property type="match status" value="1"/>
</dbReference>
<dbReference type="SUPFAM" id="SSF56112">
    <property type="entry name" value="Protein kinase-like (PK-like)"/>
    <property type="match status" value="1"/>
</dbReference>
<dbReference type="InterPro" id="IPR011009">
    <property type="entry name" value="Kinase-like_dom_sf"/>
</dbReference>
<keyword evidence="1" id="KW-0808">Transferase</keyword>
<dbReference type="GO" id="GO:0004674">
    <property type="term" value="F:protein serine/threonine kinase activity"/>
    <property type="evidence" value="ECO:0007669"/>
    <property type="project" value="UniProtKB-KW"/>
</dbReference>
<name>A0ABS1TDM7_9CLOT</name>
<accession>A0ABS1TDM7</accession>